<keyword evidence="5 8" id="KW-0812">Transmembrane</keyword>
<dbReference type="InterPro" id="IPR037294">
    <property type="entry name" value="ABC_BtuC-like"/>
</dbReference>
<evidence type="ECO:0000256" key="8">
    <source>
        <dbReference type="SAM" id="Phobius"/>
    </source>
</evidence>
<evidence type="ECO:0000256" key="4">
    <source>
        <dbReference type="ARBA" id="ARBA00022475"/>
    </source>
</evidence>
<name>A0A1E5XSB3_9HYPH</name>
<feature type="transmembrane region" description="Helical" evidence="8">
    <location>
        <begin position="274"/>
        <end position="293"/>
    </location>
</feature>
<evidence type="ECO:0000256" key="7">
    <source>
        <dbReference type="ARBA" id="ARBA00023136"/>
    </source>
</evidence>
<dbReference type="PANTHER" id="PTHR30472:SF1">
    <property type="entry name" value="FE(3+) DICITRATE TRANSPORT SYSTEM PERMEASE PROTEIN FECC-RELATED"/>
    <property type="match status" value="1"/>
</dbReference>
<dbReference type="Gene3D" id="1.10.3470.10">
    <property type="entry name" value="ABC transporter involved in vitamin B12 uptake, BtuC"/>
    <property type="match status" value="1"/>
</dbReference>
<comment type="caution">
    <text evidence="9">The sequence shown here is derived from an EMBL/GenBank/DDBJ whole genome shotgun (WGS) entry which is preliminary data.</text>
</comment>
<feature type="transmembrane region" description="Helical" evidence="8">
    <location>
        <begin position="193"/>
        <end position="215"/>
    </location>
</feature>
<organism evidence="9 10">
    <name type="scientific">Devosia insulae DS-56</name>
    <dbReference type="NCBI Taxonomy" id="1116389"/>
    <lineage>
        <taxon>Bacteria</taxon>
        <taxon>Pseudomonadati</taxon>
        <taxon>Pseudomonadota</taxon>
        <taxon>Alphaproteobacteria</taxon>
        <taxon>Hyphomicrobiales</taxon>
        <taxon>Devosiaceae</taxon>
        <taxon>Devosia</taxon>
    </lineage>
</organism>
<dbReference type="Proteomes" id="UP000095463">
    <property type="component" value="Unassembled WGS sequence"/>
</dbReference>
<keyword evidence="10" id="KW-1185">Reference proteome</keyword>
<evidence type="ECO:0000256" key="3">
    <source>
        <dbReference type="ARBA" id="ARBA00022448"/>
    </source>
</evidence>
<keyword evidence="3" id="KW-0813">Transport</keyword>
<keyword evidence="6 8" id="KW-1133">Transmembrane helix</keyword>
<dbReference type="GO" id="GO:0005886">
    <property type="term" value="C:plasma membrane"/>
    <property type="evidence" value="ECO:0007669"/>
    <property type="project" value="UniProtKB-SubCell"/>
</dbReference>
<evidence type="ECO:0000256" key="6">
    <source>
        <dbReference type="ARBA" id="ARBA00022989"/>
    </source>
</evidence>
<dbReference type="OrthoDB" id="9811975at2"/>
<evidence type="ECO:0000313" key="10">
    <source>
        <dbReference type="Proteomes" id="UP000095463"/>
    </source>
</evidence>
<comment type="similarity">
    <text evidence="2">Belongs to the binding-protein-dependent transport system permease family. FecCD subfamily.</text>
</comment>
<dbReference type="GO" id="GO:0033214">
    <property type="term" value="P:siderophore-iron import into cell"/>
    <property type="evidence" value="ECO:0007669"/>
    <property type="project" value="TreeGrafter"/>
</dbReference>
<dbReference type="SUPFAM" id="SSF81345">
    <property type="entry name" value="ABC transporter involved in vitamin B12 uptake, BtuC"/>
    <property type="match status" value="1"/>
</dbReference>
<evidence type="ECO:0000256" key="5">
    <source>
        <dbReference type="ARBA" id="ARBA00022692"/>
    </source>
</evidence>
<dbReference type="Pfam" id="PF01032">
    <property type="entry name" value="FecCD"/>
    <property type="match status" value="1"/>
</dbReference>
<evidence type="ECO:0000256" key="1">
    <source>
        <dbReference type="ARBA" id="ARBA00004651"/>
    </source>
</evidence>
<keyword evidence="4" id="KW-1003">Cell membrane</keyword>
<feature type="transmembrane region" description="Helical" evidence="8">
    <location>
        <begin position="305"/>
        <end position="322"/>
    </location>
</feature>
<feature type="transmembrane region" description="Helical" evidence="8">
    <location>
        <begin position="60"/>
        <end position="79"/>
    </location>
</feature>
<dbReference type="AlphaFoldDB" id="A0A1E5XSB3"/>
<sequence length="328" mass="33899">MPLAIRFALLAAAVLIAALLSLIIGQRSDVGIGNVLQLLFVDDGSLARSAVVDLRLPRTLIAGLIGINLGLAGLALQAVTRNPLASESVLGINQGAALGVALALVFPALMIGNLDTMAIIGAVVAGAVTFGIAAGLGGRLDSMRLILAGVTVGAFSFAFVRFTFTLEDNLSRLVLSWTSADISAARFDQALPLLFWAAGGLTISTFMAHSFNILALGDGASQGLGVDPRRMRFIGAMLAAVLTGASVAAAGPVMFVGLVIPHLCRLWFGSNHRLLVPAVALGGAGLVLFADVVSKLVRFPYETPLGVICALIGAPYFLYATLRARHMA</sequence>
<comment type="subcellular location">
    <subcellularLocation>
        <location evidence="1">Cell membrane</location>
        <topology evidence="1">Multi-pass membrane protein</topology>
    </subcellularLocation>
</comment>
<protein>
    <submittedName>
        <fullName evidence="9">ABC transporter permease</fullName>
    </submittedName>
</protein>
<accession>A0A1E5XSB3</accession>
<dbReference type="CDD" id="cd06550">
    <property type="entry name" value="TM_ABC_iron-siderophores_like"/>
    <property type="match status" value="1"/>
</dbReference>
<keyword evidence="7 8" id="KW-0472">Membrane</keyword>
<evidence type="ECO:0000313" key="9">
    <source>
        <dbReference type="EMBL" id="OEO31404.1"/>
    </source>
</evidence>
<dbReference type="EMBL" id="LAJE02000159">
    <property type="protein sequence ID" value="OEO31404.1"/>
    <property type="molecule type" value="Genomic_DNA"/>
</dbReference>
<dbReference type="InterPro" id="IPR000522">
    <property type="entry name" value="ABC_transptr_permease_BtuC"/>
</dbReference>
<feature type="transmembrane region" description="Helical" evidence="8">
    <location>
        <begin position="91"/>
        <end position="111"/>
    </location>
</feature>
<gene>
    <name evidence="9" type="ORF">VW23_016480</name>
</gene>
<feature type="transmembrane region" description="Helical" evidence="8">
    <location>
        <begin position="145"/>
        <end position="164"/>
    </location>
</feature>
<reference evidence="9 10" key="1">
    <citation type="journal article" date="2015" name="Genome Announc.">
        <title>Genome Assemblies of Three Soil-Associated Devosia species: D. insulae, D. limi, and D. soli.</title>
        <authorList>
            <person name="Hassan Y.I."/>
            <person name="Lepp D."/>
            <person name="Zhou T."/>
        </authorList>
    </citation>
    <scope>NUCLEOTIDE SEQUENCE [LARGE SCALE GENOMIC DNA]</scope>
    <source>
        <strain evidence="9 10">DS-56</strain>
    </source>
</reference>
<proteinExistence type="inferred from homology"/>
<dbReference type="GO" id="GO:0022857">
    <property type="term" value="F:transmembrane transporter activity"/>
    <property type="evidence" value="ECO:0007669"/>
    <property type="project" value="InterPro"/>
</dbReference>
<evidence type="ECO:0000256" key="2">
    <source>
        <dbReference type="ARBA" id="ARBA00007935"/>
    </source>
</evidence>
<dbReference type="PANTHER" id="PTHR30472">
    <property type="entry name" value="FERRIC ENTEROBACTIN TRANSPORT SYSTEM PERMEASE PROTEIN"/>
    <property type="match status" value="1"/>
</dbReference>
<feature type="transmembrane region" description="Helical" evidence="8">
    <location>
        <begin position="117"/>
        <end position="138"/>
    </location>
</feature>
<feature type="transmembrane region" description="Helical" evidence="8">
    <location>
        <begin position="236"/>
        <end position="262"/>
    </location>
</feature>